<dbReference type="STRING" id="440168.SAMN04487974_101681"/>
<dbReference type="Proteomes" id="UP000199495">
    <property type="component" value="Unassembled WGS sequence"/>
</dbReference>
<comment type="similarity">
    <text evidence="2">Belongs to the TsaE family.</text>
</comment>
<accession>A0A1G7SRD3</accession>
<dbReference type="InterPro" id="IPR003442">
    <property type="entry name" value="T6A_TsaE"/>
</dbReference>
<keyword evidence="8" id="KW-0067">ATP-binding</keyword>
<dbReference type="GO" id="GO:0046872">
    <property type="term" value="F:metal ion binding"/>
    <property type="evidence" value="ECO:0007669"/>
    <property type="project" value="UniProtKB-KW"/>
</dbReference>
<dbReference type="GO" id="GO:0002949">
    <property type="term" value="P:tRNA threonylcarbamoyladenosine modification"/>
    <property type="evidence" value="ECO:0007669"/>
    <property type="project" value="InterPro"/>
</dbReference>
<keyword evidence="7" id="KW-0547">Nucleotide-binding</keyword>
<dbReference type="PANTHER" id="PTHR33540:SF2">
    <property type="entry name" value="TRNA THREONYLCARBAMOYLADENOSINE BIOSYNTHESIS PROTEIN TSAE"/>
    <property type="match status" value="1"/>
</dbReference>
<evidence type="ECO:0000256" key="4">
    <source>
        <dbReference type="ARBA" id="ARBA00022490"/>
    </source>
</evidence>
<keyword evidence="9" id="KW-0460">Magnesium</keyword>
<gene>
    <name evidence="11" type="ORF">SAMN04487974_101681</name>
</gene>
<evidence type="ECO:0000256" key="2">
    <source>
        <dbReference type="ARBA" id="ARBA00007599"/>
    </source>
</evidence>
<reference evidence="11 12" key="1">
    <citation type="submission" date="2016-10" db="EMBL/GenBank/DDBJ databases">
        <authorList>
            <person name="de Groot N.N."/>
        </authorList>
    </citation>
    <scope>NUCLEOTIDE SEQUENCE [LARGE SCALE GENOMIC DNA]</scope>
    <source>
        <strain evidence="11 12">CGMCC 1.10267</strain>
    </source>
</reference>
<dbReference type="GO" id="GO:0005524">
    <property type="term" value="F:ATP binding"/>
    <property type="evidence" value="ECO:0007669"/>
    <property type="project" value="UniProtKB-KW"/>
</dbReference>
<evidence type="ECO:0000256" key="8">
    <source>
        <dbReference type="ARBA" id="ARBA00022840"/>
    </source>
</evidence>
<evidence type="ECO:0000313" key="11">
    <source>
        <dbReference type="EMBL" id="SDG25656.1"/>
    </source>
</evidence>
<evidence type="ECO:0000256" key="10">
    <source>
        <dbReference type="ARBA" id="ARBA00032441"/>
    </source>
</evidence>
<evidence type="ECO:0000256" key="9">
    <source>
        <dbReference type="ARBA" id="ARBA00022842"/>
    </source>
</evidence>
<name>A0A1G7SRD3_9HYPH</name>
<keyword evidence="6" id="KW-0479">Metal-binding</keyword>
<keyword evidence="4" id="KW-0963">Cytoplasm</keyword>
<keyword evidence="5" id="KW-0819">tRNA processing</keyword>
<dbReference type="EMBL" id="FNCS01000001">
    <property type="protein sequence ID" value="SDG25656.1"/>
    <property type="molecule type" value="Genomic_DNA"/>
</dbReference>
<protein>
    <recommendedName>
        <fullName evidence="3">tRNA threonylcarbamoyladenosine biosynthesis protein TsaE</fullName>
    </recommendedName>
    <alternativeName>
        <fullName evidence="10">t(6)A37 threonylcarbamoyladenosine biosynthesis protein TsaE</fullName>
    </alternativeName>
</protein>
<dbReference type="SUPFAM" id="SSF52540">
    <property type="entry name" value="P-loop containing nucleoside triphosphate hydrolases"/>
    <property type="match status" value="1"/>
</dbReference>
<dbReference type="NCBIfam" id="TIGR00150">
    <property type="entry name" value="T6A_YjeE"/>
    <property type="match status" value="1"/>
</dbReference>
<dbReference type="Pfam" id="PF02367">
    <property type="entry name" value="TsaE"/>
    <property type="match status" value="1"/>
</dbReference>
<evidence type="ECO:0000313" key="12">
    <source>
        <dbReference type="Proteomes" id="UP000199495"/>
    </source>
</evidence>
<dbReference type="Gene3D" id="3.40.50.300">
    <property type="entry name" value="P-loop containing nucleotide triphosphate hydrolases"/>
    <property type="match status" value="1"/>
</dbReference>
<evidence type="ECO:0000256" key="7">
    <source>
        <dbReference type="ARBA" id="ARBA00022741"/>
    </source>
</evidence>
<dbReference type="RefSeq" id="WP_090591458.1">
    <property type="nucleotide sequence ID" value="NZ_FNCS01000001.1"/>
</dbReference>
<dbReference type="AlphaFoldDB" id="A0A1G7SRD3"/>
<evidence type="ECO:0000256" key="6">
    <source>
        <dbReference type="ARBA" id="ARBA00022723"/>
    </source>
</evidence>
<organism evidence="11 12">
    <name type="scientific">Pelagibacterium luteolum</name>
    <dbReference type="NCBI Taxonomy" id="440168"/>
    <lineage>
        <taxon>Bacteria</taxon>
        <taxon>Pseudomonadati</taxon>
        <taxon>Pseudomonadota</taxon>
        <taxon>Alphaproteobacteria</taxon>
        <taxon>Hyphomicrobiales</taxon>
        <taxon>Devosiaceae</taxon>
        <taxon>Pelagibacterium</taxon>
    </lineage>
</organism>
<sequence length="157" mass="16678">MLALFAPDDAATAAIGAALADVLAPGDVIALDGDLGTGKTALARAIIRARLGDPDHEVPSPTFAIIQPYPGITHADLYRLADESEIFELGLFDDEDAILLVEWPQRAPILFDRDGLKITLEMAEGGAGRSIGIKPMGHRDIAPIAAALAPWVQERFN</sequence>
<dbReference type="InterPro" id="IPR027417">
    <property type="entry name" value="P-loop_NTPase"/>
</dbReference>
<dbReference type="PANTHER" id="PTHR33540">
    <property type="entry name" value="TRNA THREONYLCARBAMOYLADENOSINE BIOSYNTHESIS PROTEIN TSAE"/>
    <property type="match status" value="1"/>
</dbReference>
<evidence type="ECO:0000256" key="1">
    <source>
        <dbReference type="ARBA" id="ARBA00004496"/>
    </source>
</evidence>
<keyword evidence="12" id="KW-1185">Reference proteome</keyword>
<evidence type="ECO:0000256" key="3">
    <source>
        <dbReference type="ARBA" id="ARBA00019010"/>
    </source>
</evidence>
<dbReference type="OrthoDB" id="9809275at2"/>
<dbReference type="GO" id="GO:0005737">
    <property type="term" value="C:cytoplasm"/>
    <property type="evidence" value="ECO:0007669"/>
    <property type="project" value="UniProtKB-SubCell"/>
</dbReference>
<proteinExistence type="inferred from homology"/>
<evidence type="ECO:0000256" key="5">
    <source>
        <dbReference type="ARBA" id="ARBA00022694"/>
    </source>
</evidence>
<comment type="subcellular location">
    <subcellularLocation>
        <location evidence="1">Cytoplasm</location>
    </subcellularLocation>
</comment>